<feature type="transmembrane region" description="Helical" evidence="9">
    <location>
        <begin position="61"/>
        <end position="83"/>
    </location>
</feature>
<evidence type="ECO:0000313" key="10">
    <source>
        <dbReference type="EMBL" id="KAF5205442.1"/>
    </source>
</evidence>
<evidence type="ECO:0000313" key="11">
    <source>
        <dbReference type="Proteomes" id="UP000554482"/>
    </source>
</evidence>
<proteinExistence type="inferred from homology"/>
<evidence type="ECO:0000256" key="8">
    <source>
        <dbReference type="ARBA" id="ARBA00024041"/>
    </source>
</evidence>
<dbReference type="PANTHER" id="PTHR45826:SF8">
    <property type="entry name" value="CATIONIC AMINO ACID TRANSPORTER"/>
    <property type="match status" value="1"/>
</dbReference>
<dbReference type="GO" id="GO:0015293">
    <property type="term" value="F:symporter activity"/>
    <property type="evidence" value="ECO:0007669"/>
    <property type="project" value="UniProtKB-KW"/>
</dbReference>
<dbReference type="Gene3D" id="1.20.1740.10">
    <property type="entry name" value="Amino acid/polyamine transporter I"/>
    <property type="match status" value="1"/>
</dbReference>
<dbReference type="InterPro" id="IPR002293">
    <property type="entry name" value="AA/rel_permease1"/>
</dbReference>
<evidence type="ECO:0000256" key="4">
    <source>
        <dbReference type="ARBA" id="ARBA00022692"/>
    </source>
</evidence>
<sequence length="290" mass="31768">MGSSRFLSGVINNVAYPVLCVYYLKIVFPVFAKGLARYLGITGSTLVLAFLNYIGLTIVGYTVVALGVVSLIPFILMACTISIPKIHPRRWLDHAGEVDKPQRTLPKALFSAGILSCLGYLIPFIAIVGSLNVDQNKWDDGLLADAAGMIGGKWLKFWVEIGVVLSAIGLFEAQLSSCSFQLLGMAELGILPRRFALRSSRFDTPWVGILVSSLITLGVSYLDFTIIISSANFLYSLGMLLEFASFIWLRNKYPKLKRPYKVPGGIPVLICICLVPTAFIIFMMVIATTI</sequence>
<keyword evidence="5" id="KW-0769">Symport</keyword>
<feature type="transmembrane region" description="Helical" evidence="9">
    <location>
        <begin position="108"/>
        <end position="131"/>
    </location>
</feature>
<dbReference type="EMBL" id="JABWDY010004059">
    <property type="protein sequence ID" value="KAF5205442.1"/>
    <property type="molecule type" value="Genomic_DNA"/>
</dbReference>
<evidence type="ECO:0000256" key="1">
    <source>
        <dbReference type="ARBA" id="ARBA00004651"/>
    </source>
</evidence>
<name>A0A7J6XAQ4_THATH</name>
<dbReference type="Pfam" id="PF13520">
    <property type="entry name" value="AA_permease_2"/>
    <property type="match status" value="1"/>
</dbReference>
<accession>A0A7J6XAQ4</accession>
<evidence type="ECO:0000256" key="7">
    <source>
        <dbReference type="ARBA" id="ARBA00023136"/>
    </source>
</evidence>
<keyword evidence="11" id="KW-1185">Reference proteome</keyword>
<keyword evidence="6 9" id="KW-1133">Transmembrane helix</keyword>
<evidence type="ECO:0000256" key="9">
    <source>
        <dbReference type="SAM" id="Phobius"/>
    </source>
</evidence>
<evidence type="ECO:0000256" key="5">
    <source>
        <dbReference type="ARBA" id="ARBA00022847"/>
    </source>
</evidence>
<evidence type="ECO:0000256" key="2">
    <source>
        <dbReference type="ARBA" id="ARBA00022448"/>
    </source>
</evidence>
<keyword evidence="4 9" id="KW-0812">Transmembrane</keyword>
<evidence type="ECO:0000256" key="6">
    <source>
        <dbReference type="ARBA" id="ARBA00022989"/>
    </source>
</evidence>
<dbReference type="Proteomes" id="UP000554482">
    <property type="component" value="Unassembled WGS sequence"/>
</dbReference>
<reference evidence="10 11" key="1">
    <citation type="submission" date="2020-06" db="EMBL/GenBank/DDBJ databases">
        <title>Transcriptomic and genomic resources for Thalictrum thalictroides and T. hernandezii: Facilitating candidate gene discovery in an emerging model plant lineage.</title>
        <authorList>
            <person name="Arias T."/>
            <person name="Riano-Pachon D.M."/>
            <person name="Di Stilio V.S."/>
        </authorList>
    </citation>
    <scope>NUCLEOTIDE SEQUENCE [LARGE SCALE GENOMIC DNA]</scope>
    <source>
        <strain evidence="11">cv. WT478/WT964</strain>
        <tissue evidence="10">Leaves</tissue>
    </source>
</reference>
<keyword evidence="3" id="KW-1003">Cell membrane</keyword>
<feature type="transmembrane region" description="Helical" evidence="9">
    <location>
        <begin position="262"/>
        <end position="287"/>
    </location>
</feature>
<comment type="subcellular location">
    <subcellularLocation>
        <location evidence="1">Cell membrane</location>
        <topology evidence="1">Multi-pass membrane protein</topology>
    </subcellularLocation>
</comment>
<protein>
    <submittedName>
        <fullName evidence="10">Polyamine transporter rmv1</fullName>
    </submittedName>
</protein>
<dbReference type="GO" id="GO:0015203">
    <property type="term" value="F:polyamine transmembrane transporter activity"/>
    <property type="evidence" value="ECO:0007669"/>
    <property type="project" value="UniProtKB-ARBA"/>
</dbReference>
<dbReference type="AlphaFoldDB" id="A0A7J6XAQ4"/>
<feature type="transmembrane region" description="Helical" evidence="9">
    <location>
        <begin position="206"/>
        <end position="227"/>
    </location>
</feature>
<dbReference type="OrthoDB" id="5982228at2759"/>
<feature type="transmembrane region" description="Helical" evidence="9">
    <location>
        <begin position="6"/>
        <end position="24"/>
    </location>
</feature>
<dbReference type="GO" id="GO:0005886">
    <property type="term" value="C:plasma membrane"/>
    <property type="evidence" value="ECO:0007669"/>
    <property type="project" value="UniProtKB-SubCell"/>
</dbReference>
<keyword evidence="2" id="KW-0813">Transport</keyword>
<keyword evidence="7 9" id="KW-0472">Membrane</keyword>
<dbReference type="InterPro" id="IPR044566">
    <property type="entry name" value="RMV1-like"/>
</dbReference>
<organism evidence="10 11">
    <name type="scientific">Thalictrum thalictroides</name>
    <name type="common">Rue-anemone</name>
    <name type="synonym">Anemone thalictroides</name>
    <dbReference type="NCBI Taxonomy" id="46969"/>
    <lineage>
        <taxon>Eukaryota</taxon>
        <taxon>Viridiplantae</taxon>
        <taxon>Streptophyta</taxon>
        <taxon>Embryophyta</taxon>
        <taxon>Tracheophyta</taxon>
        <taxon>Spermatophyta</taxon>
        <taxon>Magnoliopsida</taxon>
        <taxon>Ranunculales</taxon>
        <taxon>Ranunculaceae</taxon>
        <taxon>Thalictroideae</taxon>
        <taxon>Thalictrum</taxon>
    </lineage>
</organism>
<gene>
    <name evidence="10" type="ORF">FRX31_004971</name>
</gene>
<evidence type="ECO:0000256" key="3">
    <source>
        <dbReference type="ARBA" id="ARBA00022475"/>
    </source>
</evidence>
<feature type="transmembrane region" description="Helical" evidence="9">
    <location>
        <begin position="233"/>
        <end position="250"/>
    </location>
</feature>
<comment type="similarity">
    <text evidence="8">Belongs to the amino acid-polyamine-organocation (APC) superfamily. Polyamine:cation symporter (PHS) (TC 2.A.3.12) family.</text>
</comment>
<dbReference type="PANTHER" id="PTHR45826">
    <property type="entry name" value="POLYAMINE TRANSPORTER PUT1"/>
    <property type="match status" value="1"/>
</dbReference>
<comment type="caution">
    <text evidence="10">The sequence shown here is derived from an EMBL/GenBank/DDBJ whole genome shotgun (WGS) entry which is preliminary data.</text>
</comment>
<feature type="transmembrane region" description="Helical" evidence="9">
    <location>
        <begin position="36"/>
        <end position="55"/>
    </location>
</feature>